<accession>A0ABT1G699</accession>
<dbReference type="PRINTS" id="PR01414">
    <property type="entry name" value="CCMBBIOGNSIS"/>
</dbReference>
<evidence type="ECO:0000256" key="4">
    <source>
        <dbReference type="ARBA" id="ARBA00016452"/>
    </source>
</evidence>
<organism evidence="14 15">
    <name type="scientific">Natronospira proteinivora</name>
    <dbReference type="NCBI Taxonomy" id="1807133"/>
    <lineage>
        <taxon>Bacteria</taxon>
        <taxon>Pseudomonadati</taxon>
        <taxon>Pseudomonadota</taxon>
        <taxon>Gammaproteobacteria</taxon>
        <taxon>Natronospirales</taxon>
        <taxon>Natronospiraceae</taxon>
        <taxon>Natronospira</taxon>
    </lineage>
</organism>
<evidence type="ECO:0000256" key="5">
    <source>
        <dbReference type="ARBA" id="ARBA00022448"/>
    </source>
</evidence>
<name>A0ABT1G699_9GAMM</name>
<keyword evidence="7 12" id="KW-0997">Cell inner membrane</keyword>
<dbReference type="InterPro" id="IPR003544">
    <property type="entry name" value="Cyt_c_biogenesis_CcmB"/>
</dbReference>
<evidence type="ECO:0000256" key="8">
    <source>
        <dbReference type="ARBA" id="ARBA00022692"/>
    </source>
</evidence>
<gene>
    <name evidence="14" type="ORF">J2T60_000784</name>
</gene>
<evidence type="ECO:0000256" key="2">
    <source>
        <dbReference type="ARBA" id="ARBA00004429"/>
    </source>
</evidence>
<evidence type="ECO:0000256" key="12">
    <source>
        <dbReference type="PIRNR" id="PIRNR002764"/>
    </source>
</evidence>
<keyword evidence="6 12" id="KW-1003">Cell membrane</keyword>
<sequence>MNSVLLATFRRELLLAIRNTADVVTPLFFFLLVGLLFVLGLEPRPELLVAVGPGVVWVAALLASLLGAERLFRADFQSGALELAALSPQPLSLHVLGKLLGHWLMASLPLLLLSPLLGLMMNLPGQALSMLLLVLLLGTPVFTVLCALGAALTVSLRGGGSLLALLVLPLTIPVLIFGSRSVVQSVGGEDVTGLWALATLTMLAISLGPWAIAAALRISLE</sequence>
<evidence type="ECO:0000313" key="15">
    <source>
        <dbReference type="Proteomes" id="UP001523550"/>
    </source>
</evidence>
<dbReference type="PIRSF" id="PIRSF002764">
    <property type="entry name" value="CcmB"/>
    <property type="match status" value="1"/>
</dbReference>
<dbReference type="RefSeq" id="WP_253445700.1">
    <property type="nucleotide sequence ID" value="NZ_JALJYF010000001.1"/>
</dbReference>
<keyword evidence="10 13" id="KW-1133">Transmembrane helix</keyword>
<feature type="transmembrane region" description="Helical" evidence="13">
    <location>
        <begin position="127"/>
        <end position="150"/>
    </location>
</feature>
<feature type="transmembrane region" description="Helical" evidence="13">
    <location>
        <begin position="162"/>
        <end position="182"/>
    </location>
</feature>
<dbReference type="NCBIfam" id="TIGR01190">
    <property type="entry name" value="ccmB"/>
    <property type="match status" value="1"/>
</dbReference>
<dbReference type="Proteomes" id="UP001523550">
    <property type="component" value="Unassembled WGS sequence"/>
</dbReference>
<protein>
    <recommendedName>
        <fullName evidence="4 12">Heme exporter protein B</fullName>
    </recommendedName>
</protein>
<keyword evidence="9 12" id="KW-0201">Cytochrome c-type biogenesis</keyword>
<keyword evidence="11 12" id="KW-0472">Membrane</keyword>
<evidence type="ECO:0000256" key="11">
    <source>
        <dbReference type="ARBA" id="ARBA00023136"/>
    </source>
</evidence>
<keyword evidence="5 12" id="KW-0813">Transport</keyword>
<feature type="transmembrane region" description="Helical" evidence="13">
    <location>
        <begin position="99"/>
        <end position="121"/>
    </location>
</feature>
<dbReference type="PANTHER" id="PTHR30070">
    <property type="entry name" value="HEME EXPORTER PROTEIN B"/>
    <property type="match status" value="1"/>
</dbReference>
<comment type="similarity">
    <text evidence="3 12">Belongs to the CcmB/CycW/HelB family.</text>
</comment>
<keyword evidence="8 13" id="KW-0812">Transmembrane</keyword>
<dbReference type="Pfam" id="PF03379">
    <property type="entry name" value="CcmB"/>
    <property type="match status" value="1"/>
</dbReference>
<evidence type="ECO:0000256" key="9">
    <source>
        <dbReference type="ARBA" id="ARBA00022748"/>
    </source>
</evidence>
<evidence type="ECO:0000256" key="6">
    <source>
        <dbReference type="ARBA" id="ARBA00022475"/>
    </source>
</evidence>
<dbReference type="PANTHER" id="PTHR30070:SF1">
    <property type="entry name" value="CYTOCHROME C BIOGENESIS B-RELATED"/>
    <property type="match status" value="1"/>
</dbReference>
<evidence type="ECO:0000256" key="1">
    <source>
        <dbReference type="ARBA" id="ARBA00002442"/>
    </source>
</evidence>
<reference evidence="14 15" key="1">
    <citation type="submission" date="2022-03" db="EMBL/GenBank/DDBJ databases">
        <title>Genomic Encyclopedia of Type Strains, Phase III (KMG-III): the genomes of soil and plant-associated and newly described type strains.</title>
        <authorList>
            <person name="Whitman W."/>
        </authorList>
    </citation>
    <scope>NUCLEOTIDE SEQUENCE [LARGE SCALE GENOMIC DNA]</scope>
    <source>
        <strain evidence="14 15">BSker1</strain>
    </source>
</reference>
<evidence type="ECO:0000256" key="3">
    <source>
        <dbReference type="ARBA" id="ARBA00010544"/>
    </source>
</evidence>
<feature type="transmembrane region" description="Helical" evidence="13">
    <location>
        <begin position="47"/>
        <end position="68"/>
    </location>
</feature>
<comment type="caution">
    <text evidence="14">The sequence shown here is derived from an EMBL/GenBank/DDBJ whole genome shotgun (WGS) entry which is preliminary data.</text>
</comment>
<evidence type="ECO:0000313" key="14">
    <source>
        <dbReference type="EMBL" id="MCP1726819.1"/>
    </source>
</evidence>
<feature type="transmembrane region" description="Helical" evidence="13">
    <location>
        <begin position="21"/>
        <end position="41"/>
    </location>
</feature>
<evidence type="ECO:0000256" key="7">
    <source>
        <dbReference type="ARBA" id="ARBA00022519"/>
    </source>
</evidence>
<dbReference type="EMBL" id="JALJYF010000001">
    <property type="protein sequence ID" value="MCP1726819.1"/>
    <property type="molecule type" value="Genomic_DNA"/>
</dbReference>
<evidence type="ECO:0000256" key="13">
    <source>
        <dbReference type="SAM" id="Phobius"/>
    </source>
</evidence>
<proteinExistence type="inferred from homology"/>
<comment type="function">
    <text evidence="1 12">Required for the export of heme to the periplasm for the biogenesis of c-type cytochromes.</text>
</comment>
<comment type="subcellular location">
    <subcellularLocation>
        <location evidence="2">Cell inner membrane</location>
        <topology evidence="2">Multi-pass membrane protein</topology>
    </subcellularLocation>
</comment>
<keyword evidence="15" id="KW-1185">Reference proteome</keyword>
<feature type="transmembrane region" description="Helical" evidence="13">
    <location>
        <begin position="194"/>
        <end position="216"/>
    </location>
</feature>
<dbReference type="InterPro" id="IPR026031">
    <property type="entry name" value="Cyt_c_CcmB_bac"/>
</dbReference>
<evidence type="ECO:0000256" key="10">
    <source>
        <dbReference type="ARBA" id="ARBA00022989"/>
    </source>
</evidence>